<reference evidence="4 5" key="1">
    <citation type="journal article" date="2018" name="Int. J. Syst. Evol. Microbiol.">
        <title>Pseudooceanicola lipolyticus sp. nov., a marine alphaproteobacterium, reclassification of Oceanicola flagellatus as Pseudooceanicola flagellatus comb. nov. and emended description of the genus Pseudooceanicola.</title>
        <authorList>
            <person name="Huang M.-M."/>
            <person name="Guo L.-L."/>
            <person name="Wu Y.-H."/>
            <person name="Lai Q.-L."/>
            <person name="Shao Z.-Z."/>
            <person name="Wang C.-S."/>
            <person name="Wu M."/>
            <person name="Xu X.-W."/>
        </authorList>
    </citation>
    <scope>NUCLEOTIDE SEQUENCE [LARGE SCALE GENOMIC DNA]</scope>
    <source>
        <strain evidence="4 5">157</strain>
    </source>
</reference>
<dbReference type="PROSITE" id="PS00061">
    <property type="entry name" value="ADH_SHORT"/>
    <property type="match status" value="1"/>
</dbReference>
<dbReference type="SUPFAM" id="SSF51735">
    <property type="entry name" value="NAD(P)-binding Rossmann-fold domains"/>
    <property type="match status" value="1"/>
</dbReference>
<dbReference type="InterPro" id="IPR020904">
    <property type="entry name" value="Sc_DH/Rdtase_CS"/>
</dbReference>
<dbReference type="CDD" id="cd05233">
    <property type="entry name" value="SDR_c"/>
    <property type="match status" value="1"/>
</dbReference>
<dbReference type="FunFam" id="3.40.50.720:FF:000084">
    <property type="entry name" value="Short-chain dehydrogenase reductase"/>
    <property type="match status" value="1"/>
</dbReference>
<evidence type="ECO:0000256" key="2">
    <source>
        <dbReference type="ARBA" id="ARBA00023002"/>
    </source>
</evidence>
<dbReference type="OrthoDB" id="20590at2"/>
<proteinExistence type="inferred from homology"/>
<name>A0A2M8J1Q5_9RHOB</name>
<organism evidence="4 5">
    <name type="scientific">Pseudooceanicola lipolyticus</name>
    <dbReference type="NCBI Taxonomy" id="2029104"/>
    <lineage>
        <taxon>Bacteria</taxon>
        <taxon>Pseudomonadati</taxon>
        <taxon>Pseudomonadota</taxon>
        <taxon>Alphaproteobacteria</taxon>
        <taxon>Rhodobacterales</taxon>
        <taxon>Paracoccaceae</taxon>
        <taxon>Pseudooceanicola</taxon>
    </lineage>
</organism>
<dbReference type="Pfam" id="PF13561">
    <property type="entry name" value="adh_short_C2"/>
    <property type="match status" value="1"/>
</dbReference>
<dbReference type="GO" id="GO:0016491">
    <property type="term" value="F:oxidoreductase activity"/>
    <property type="evidence" value="ECO:0007669"/>
    <property type="project" value="UniProtKB-KW"/>
</dbReference>
<comment type="similarity">
    <text evidence="1">Belongs to the short-chain dehydrogenases/reductases (SDR) family.</text>
</comment>
<sequence length="256" mass="26425">MPNADLAGRTILITGAGGALGRATAQALSALSADLVLADLSVEALEGTLEKCPGAKGFVGDVADGKTVDKLADFSARAFDRPVRGLVATAGLFGPMKPLIDVTEDEFDSLFNLNVRAVWRICKAIIPQMKIGGAGEVVLFSSTAGMQASADVPLYSVTKAAVVMMTRTLALSHADQNIRINCVCPGSIAGPMLESSIAFANGPEAQAERRRRIAAVHPMGRMGEPDEVAAAVSYLLGDAASFTTGIALPIDGGRLA</sequence>
<dbReference type="InterPro" id="IPR036291">
    <property type="entry name" value="NAD(P)-bd_dom_sf"/>
</dbReference>
<protein>
    <submittedName>
        <fullName evidence="4">Short-chain dehydrogenase</fullName>
    </submittedName>
</protein>
<keyword evidence="5" id="KW-1185">Reference proteome</keyword>
<dbReference type="Proteomes" id="UP000231553">
    <property type="component" value="Unassembled WGS sequence"/>
</dbReference>
<dbReference type="InterPro" id="IPR051122">
    <property type="entry name" value="SDR_DHRS6-like"/>
</dbReference>
<keyword evidence="3" id="KW-0520">NAD</keyword>
<evidence type="ECO:0000313" key="5">
    <source>
        <dbReference type="Proteomes" id="UP000231553"/>
    </source>
</evidence>
<accession>A0A2M8J1Q5</accession>
<keyword evidence="2" id="KW-0560">Oxidoreductase</keyword>
<comment type="caution">
    <text evidence="4">The sequence shown here is derived from an EMBL/GenBank/DDBJ whole genome shotgun (WGS) entry which is preliminary data.</text>
</comment>
<gene>
    <name evidence="4" type="ORF">CVM52_10660</name>
</gene>
<evidence type="ECO:0000256" key="3">
    <source>
        <dbReference type="ARBA" id="ARBA00023027"/>
    </source>
</evidence>
<dbReference type="PRINTS" id="PR00081">
    <property type="entry name" value="GDHRDH"/>
</dbReference>
<dbReference type="RefSeq" id="WP_100162496.1">
    <property type="nucleotide sequence ID" value="NZ_PGTB01000033.1"/>
</dbReference>
<dbReference type="PANTHER" id="PTHR43477:SF4">
    <property type="entry name" value="DEHYDROGENASE_REDUCTASE SDR FAMILY MEMBER 6"/>
    <property type="match status" value="1"/>
</dbReference>
<evidence type="ECO:0000256" key="1">
    <source>
        <dbReference type="ARBA" id="ARBA00006484"/>
    </source>
</evidence>
<dbReference type="InterPro" id="IPR002347">
    <property type="entry name" value="SDR_fam"/>
</dbReference>
<dbReference type="Gene3D" id="3.40.50.720">
    <property type="entry name" value="NAD(P)-binding Rossmann-like Domain"/>
    <property type="match status" value="1"/>
</dbReference>
<dbReference type="EMBL" id="PGTB01000033">
    <property type="protein sequence ID" value="PJE36702.1"/>
    <property type="molecule type" value="Genomic_DNA"/>
</dbReference>
<evidence type="ECO:0000313" key="4">
    <source>
        <dbReference type="EMBL" id="PJE36702.1"/>
    </source>
</evidence>
<dbReference type="PANTHER" id="PTHR43477">
    <property type="entry name" value="DIHYDROANTICAPSIN 7-DEHYDROGENASE"/>
    <property type="match status" value="1"/>
</dbReference>
<dbReference type="AlphaFoldDB" id="A0A2M8J1Q5"/>